<evidence type="ECO:0000256" key="6">
    <source>
        <dbReference type="ARBA" id="ARBA00022729"/>
    </source>
</evidence>
<dbReference type="FunFam" id="3.80.10.10:FF:000111">
    <property type="entry name" value="LRR receptor-like serine/threonine-protein kinase ERECTA"/>
    <property type="match status" value="1"/>
</dbReference>
<evidence type="ECO:0000256" key="7">
    <source>
        <dbReference type="ARBA" id="ARBA00022737"/>
    </source>
</evidence>
<feature type="domain" description="Leucine-rich repeat-containing N-terminal plant-type" evidence="15">
    <location>
        <begin position="39"/>
        <end position="91"/>
    </location>
</feature>
<evidence type="ECO:0000313" key="18">
    <source>
        <dbReference type="Proteomes" id="UP001187471"/>
    </source>
</evidence>
<name>A0AA88UMT1_9ASTE</name>
<comment type="caution">
    <text evidence="17">The sequence shown here is derived from an EMBL/GenBank/DDBJ whole genome shotgun (WGS) entry which is preliminary data.</text>
</comment>
<accession>A0AA88UMT1</accession>
<dbReference type="Pfam" id="PF00560">
    <property type="entry name" value="LRR_1"/>
    <property type="match status" value="9"/>
</dbReference>
<keyword evidence="10" id="KW-0675">Receptor</keyword>
<dbReference type="Pfam" id="PF13516">
    <property type="entry name" value="LRR_6"/>
    <property type="match status" value="1"/>
</dbReference>
<dbReference type="InterPro" id="IPR013210">
    <property type="entry name" value="LRR_N_plant-typ"/>
</dbReference>
<dbReference type="SUPFAM" id="SSF52058">
    <property type="entry name" value="L domain-like"/>
    <property type="match status" value="6"/>
</dbReference>
<feature type="domain" description="Disease resistance R13L4/SHOC-2-like LRR" evidence="16">
    <location>
        <begin position="271"/>
        <end position="449"/>
    </location>
</feature>
<dbReference type="FunFam" id="3.80.10.10:FF:000095">
    <property type="entry name" value="LRR receptor-like serine/threonine-protein kinase GSO1"/>
    <property type="match status" value="2"/>
</dbReference>
<evidence type="ECO:0000256" key="10">
    <source>
        <dbReference type="ARBA" id="ARBA00023170"/>
    </source>
</evidence>
<dbReference type="InterPro" id="IPR055414">
    <property type="entry name" value="LRR_R13L4/SHOC2-like"/>
</dbReference>
<keyword evidence="11" id="KW-0325">Glycoprotein</keyword>
<evidence type="ECO:0000256" key="3">
    <source>
        <dbReference type="ARBA" id="ARBA00022475"/>
    </source>
</evidence>
<dbReference type="Pfam" id="PF08263">
    <property type="entry name" value="LRRNT_2"/>
    <property type="match status" value="2"/>
</dbReference>
<proteinExistence type="inferred from homology"/>
<evidence type="ECO:0000256" key="2">
    <source>
        <dbReference type="ARBA" id="ARBA00009592"/>
    </source>
</evidence>
<dbReference type="GO" id="GO:0005886">
    <property type="term" value="C:plasma membrane"/>
    <property type="evidence" value="ECO:0007669"/>
    <property type="project" value="UniProtKB-SubCell"/>
</dbReference>
<comment type="similarity">
    <text evidence="2">Belongs to the RLP family.</text>
</comment>
<evidence type="ECO:0000256" key="5">
    <source>
        <dbReference type="ARBA" id="ARBA00022692"/>
    </source>
</evidence>
<protein>
    <recommendedName>
        <fullName evidence="19">Receptor-like protein 12</fullName>
    </recommendedName>
</protein>
<dbReference type="GO" id="GO:0051707">
    <property type="term" value="P:response to other organism"/>
    <property type="evidence" value="ECO:0007669"/>
    <property type="project" value="UniProtKB-ARBA"/>
</dbReference>
<keyword evidence="8 13" id="KW-1133">Transmembrane helix</keyword>
<dbReference type="EMBL" id="JAVXUO010001572">
    <property type="protein sequence ID" value="KAK2980987.1"/>
    <property type="molecule type" value="Genomic_DNA"/>
</dbReference>
<evidence type="ECO:0000256" key="12">
    <source>
        <dbReference type="SAM" id="MobiDB-lite"/>
    </source>
</evidence>
<dbReference type="FunFam" id="3.80.10.10:FF:000213">
    <property type="entry name" value="Tyrosine-sulfated glycopeptide receptor 1"/>
    <property type="match status" value="1"/>
</dbReference>
<keyword evidence="4" id="KW-0433">Leucine-rich repeat</keyword>
<evidence type="ECO:0008006" key="19">
    <source>
        <dbReference type="Google" id="ProtNLM"/>
    </source>
</evidence>
<organism evidence="17 18">
    <name type="scientific">Escallonia rubra</name>
    <dbReference type="NCBI Taxonomy" id="112253"/>
    <lineage>
        <taxon>Eukaryota</taxon>
        <taxon>Viridiplantae</taxon>
        <taxon>Streptophyta</taxon>
        <taxon>Embryophyta</taxon>
        <taxon>Tracheophyta</taxon>
        <taxon>Spermatophyta</taxon>
        <taxon>Magnoliopsida</taxon>
        <taxon>eudicotyledons</taxon>
        <taxon>Gunneridae</taxon>
        <taxon>Pentapetalae</taxon>
        <taxon>asterids</taxon>
        <taxon>campanulids</taxon>
        <taxon>Escalloniales</taxon>
        <taxon>Escalloniaceae</taxon>
        <taxon>Escallonia</taxon>
    </lineage>
</organism>
<evidence type="ECO:0000256" key="9">
    <source>
        <dbReference type="ARBA" id="ARBA00023136"/>
    </source>
</evidence>
<dbReference type="GO" id="GO:0006952">
    <property type="term" value="P:defense response"/>
    <property type="evidence" value="ECO:0007669"/>
    <property type="project" value="UniProtKB-ARBA"/>
</dbReference>
<feature type="domain" description="Disease resistance R13L4/SHOC-2-like LRR" evidence="16">
    <location>
        <begin position="1290"/>
        <end position="1465"/>
    </location>
</feature>
<evidence type="ECO:0000256" key="8">
    <source>
        <dbReference type="ARBA" id="ARBA00022989"/>
    </source>
</evidence>
<keyword evidence="5 13" id="KW-0812">Transmembrane</keyword>
<feature type="signal peptide" evidence="14">
    <location>
        <begin position="1"/>
        <end position="24"/>
    </location>
</feature>
<dbReference type="PRINTS" id="PR00019">
    <property type="entry name" value="LEURICHRPT"/>
</dbReference>
<feature type="region of interest" description="Disordered" evidence="12">
    <location>
        <begin position="930"/>
        <end position="949"/>
    </location>
</feature>
<evidence type="ECO:0000256" key="1">
    <source>
        <dbReference type="ARBA" id="ARBA00004251"/>
    </source>
</evidence>
<feature type="transmembrane region" description="Helical" evidence="13">
    <location>
        <begin position="1988"/>
        <end position="2008"/>
    </location>
</feature>
<sequence>MRLSMLLKLCLLFILHLQHQLAYSSPSHPSTANNHLCPSEQSQALLQFKLDFTIDSFASADCDYDEQYSQPKTMSWNMSTDCCTWDGVTCDRSTGYATGLDLSCSQLQGIIHPNSTVFQISHLQRLNLAHNDFSLSGVPRQIGRFAGLTHLNLSYSKFSGLIPPEISRLPNLVSLDLSSNDQSFKLEPNSFKTLLQNLTRLSEVSLSFVNINSVLPMSLSSSLSSISLQYTGLHGILPDKVFQLPNLHTLDLSLNKDLTGILPKTNMSSPLRWLDLSTTSLFGELPDSIGLLKSLNHLQLTGCNFSGSIPYAMGNLTLITFLDLSENNFSGNLPSSLSNLKQLTELDLSFNHNLEGQIPDVFANLRQLTSLSLKGNNFIGPFPSSVANLTQLEVLDLSSNSLTGPLLSNVLQLPNLTTLYLFNNSLNGTIPSWLFSLPSLVRLDLSSNQLTGPMHEFHYKSLEFIDLSKNELTGPIPLSIAELENLTSLYLSGNNLTGIVDLNMFSNLINLQYLELSNNNLSVITTSKSNTKMPSLTWLRLSSCKLKEFPHMLRANENLDMLDLSYNEIHGEFPKWAESKWGDSLSYLNLSHNFISGLEHFPWKKLGILDVQSNLLQGPLPSSICNLSSVEILDLSNNGLGGVFPQCMGNFSIQLTILNLRNNDLVGAIPTAFAKGNRLRNLNLRGNRLEGTVPRSMVNCRNLEVLDIGENRINDTFPHWLETLPELQVLVLRSNRFRGSVSSTSKIKFPFSKLRIIDLADNEFTGNLPTTYISNFKAMMNVEEAGTTLKYMGEVNYHEYYDYTTVVMKGLEHELQRILTIFTTIDLSNNKFEGGIPDVIGSLRSLKVLNLSHNSLVGHIPPVLGKLLALESLDLSSNQLGGEIPAQLADITPLSVLDLSQNHLVGRIPQGNQFNTFGVDAYSGNSELCGPPLSRNCEDSETPKPPPPPEVQKINDLDFASGFTWKVVLLGYGCGTVLGLAVGSVMFFIGKPKWFIGIVERERPKKVRRPITGVFERERQRKMRREERALPDEQEDMHQLAYSSPSLPSTTNNHLCPSEQSHALLQFKLDFTIDSFASADCDYDEQYSQPKTMSWKTSTDCCTWDGVTCDRSTGYAIGLDLSCSQLQGIIHPNSTVFQLSHLQRFNLAHNDFSFSGVPSEVGRFAGLTHLNLSYSNFSGLIPPEILRLSNLVSLDLSYNEESFKLEPSSFKALLQNLTRLREVSLSFVNISSVLPMSLSSSLSSISLQNTGLHGILPDQVFQLPNLHTLDLSFNKDLTGILPKTNMSSPLRWLDLSATSLLGELPDSIGLLKSLNHLQLTGCNFSGSIPYAMGNLTLITFLDLSENSFSGNLPSSLSNLKQLTELDLSFNHNLEGQIPDVLANLRQLTSLSLRGNNFVGPFPSSVANLTQLEVLDMSSNSLTGTLPSNILQLPNLTDLYLYNNLLNGTIPSWLFSLPSLVQLDLSRNQLTGPMHEFQYKSVEFIDFSNNELTGPIPLSIAELENLTSLYLLGNNLTGIVDLDMFSNLINLQYLGLSNNNLSVITTNKSNVQLPSLIWLRLSFCNLKEFPPMLRANENLDALDLSYNEIQGEFPKWAESRWGDSLTYLNLSHNFISGLKHFPWKKLGILDVQSNLLQGPLPSSICNLSSLEILDLSNNSLGGVFPQCMGNFSNQLTVLNLRNNGLVGTIPTAFAKGNRLRNLNLRGNRLQGTLPRSMVNCRNLEVLDIGENHINDTFPHWLETLPELQVLVLRSNRFRGSVSSTSKIQRPFSKLRIIDLADNEFTGNLPTTYISNFKAMMNVEEAGTTLKYMGEVNYHEYYDYTTVVVKGREQELPRILTIFTTIDLSNNRFEGGIPDIIGSLRSLKVLNLSHNSLVGHIPPLLGKLLVLESLDLSSNQLGGEIPAQLADITPLSVLNLSQNHLVGRIPQGKQFNTFEADAYGGNSELCGPPLSRNCEDSETPKPPPPPEAQNINDLDFASGFTWKVVLLGYGCGTVLGLAVGSVLFFIGKPKWFIGIVERERPKKLRRPITGVFERERQRKMRREERSWKK</sequence>
<dbReference type="SMART" id="SM00369">
    <property type="entry name" value="LRR_TYP"/>
    <property type="match status" value="24"/>
</dbReference>
<evidence type="ECO:0000256" key="11">
    <source>
        <dbReference type="ARBA" id="ARBA00023180"/>
    </source>
</evidence>
<dbReference type="Proteomes" id="UP001187471">
    <property type="component" value="Unassembled WGS sequence"/>
</dbReference>
<evidence type="ECO:0000259" key="16">
    <source>
        <dbReference type="Pfam" id="PF23598"/>
    </source>
</evidence>
<dbReference type="FunFam" id="3.80.10.10:FF:000041">
    <property type="entry name" value="LRR receptor-like serine/threonine-protein kinase ERECTA"/>
    <property type="match status" value="3"/>
</dbReference>
<feature type="chain" id="PRO_5041728148" description="Receptor-like protein 12" evidence="14">
    <location>
        <begin position="25"/>
        <end position="2051"/>
    </location>
</feature>
<evidence type="ECO:0000256" key="13">
    <source>
        <dbReference type="SAM" id="Phobius"/>
    </source>
</evidence>
<keyword evidence="18" id="KW-1185">Reference proteome</keyword>
<dbReference type="InterPro" id="IPR046956">
    <property type="entry name" value="RLP23-like"/>
</dbReference>
<dbReference type="PROSITE" id="PS51450">
    <property type="entry name" value="LRR"/>
    <property type="match status" value="7"/>
</dbReference>
<dbReference type="Gene3D" id="3.80.10.10">
    <property type="entry name" value="Ribonuclease Inhibitor"/>
    <property type="match status" value="10"/>
</dbReference>
<keyword evidence="6 14" id="KW-0732">Signal</keyword>
<dbReference type="InterPro" id="IPR032675">
    <property type="entry name" value="LRR_dom_sf"/>
</dbReference>
<dbReference type="InterPro" id="IPR003591">
    <property type="entry name" value="Leu-rich_rpt_typical-subtyp"/>
</dbReference>
<dbReference type="InterPro" id="IPR001611">
    <property type="entry name" value="Leu-rich_rpt"/>
</dbReference>
<feature type="domain" description="Leucine-rich repeat-containing N-terminal plant-type" evidence="15">
    <location>
        <begin position="1058"/>
        <end position="1110"/>
    </location>
</feature>
<comment type="subcellular location">
    <subcellularLocation>
        <location evidence="1">Cell membrane</location>
        <topology evidence="1">Single-pass type I membrane protein</topology>
    </subcellularLocation>
</comment>
<evidence type="ECO:0000313" key="17">
    <source>
        <dbReference type="EMBL" id="KAK2980987.1"/>
    </source>
</evidence>
<evidence type="ECO:0000259" key="15">
    <source>
        <dbReference type="Pfam" id="PF08263"/>
    </source>
</evidence>
<evidence type="ECO:0000256" key="14">
    <source>
        <dbReference type="SAM" id="SignalP"/>
    </source>
</evidence>
<keyword evidence="9 13" id="KW-0472">Membrane</keyword>
<gene>
    <name evidence="17" type="ORF">RJ640_023313</name>
</gene>
<keyword evidence="7" id="KW-0677">Repeat</keyword>
<dbReference type="PANTHER" id="PTHR48061:SF46">
    <property type="entry name" value="LEUCINE-RICH REPEAT-CONTAINING N-TERMINAL PLANT-TYPE DOMAIN-CONTAINING PROTEIN"/>
    <property type="match status" value="1"/>
</dbReference>
<dbReference type="PANTHER" id="PTHR48061">
    <property type="entry name" value="LEUCINE-RICH REPEAT RECEPTOR PROTEIN KINASE EMS1-LIKE-RELATED"/>
    <property type="match status" value="1"/>
</dbReference>
<dbReference type="Pfam" id="PF23598">
    <property type="entry name" value="LRR_14"/>
    <property type="match status" value="2"/>
</dbReference>
<reference evidence="17" key="1">
    <citation type="submission" date="2022-12" db="EMBL/GenBank/DDBJ databases">
        <title>Draft genome assemblies for two species of Escallonia (Escalloniales).</title>
        <authorList>
            <person name="Chanderbali A."/>
            <person name="Dervinis C."/>
            <person name="Anghel I."/>
            <person name="Soltis D."/>
            <person name="Soltis P."/>
            <person name="Zapata F."/>
        </authorList>
    </citation>
    <scope>NUCLEOTIDE SEQUENCE</scope>
    <source>
        <strain evidence="17">UCBG92.1500</strain>
        <tissue evidence="17">Leaf</tissue>
    </source>
</reference>
<feature type="region of interest" description="Disordered" evidence="12">
    <location>
        <begin position="1951"/>
        <end position="1973"/>
    </location>
</feature>
<dbReference type="Pfam" id="PF13855">
    <property type="entry name" value="LRR_8"/>
    <property type="match status" value="4"/>
</dbReference>
<evidence type="ECO:0000256" key="4">
    <source>
        <dbReference type="ARBA" id="ARBA00022614"/>
    </source>
</evidence>
<keyword evidence="3" id="KW-1003">Cell membrane</keyword>
<dbReference type="SMART" id="SM00365">
    <property type="entry name" value="LRR_SD22"/>
    <property type="match status" value="15"/>
</dbReference>